<feature type="non-terminal residue" evidence="1">
    <location>
        <position position="1"/>
    </location>
</feature>
<dbReference type="HOGENOM" id="CLU_138072_0_0_1"/>
<feature type="non-terminal residue" evidence="1">
    <location>
        <position position="133"/>
    </location>
</feature>
<accession>A0A0C9UF47</accession>
<reference evidence="1 2" key="1">
    <citation type="submission" date="2014-06" db="EMBL/GenBank/DDBJ databases">
        <title>Evolutionary Origins and Diversification of the Mycorrhizal Mutualists.</title>
        <authorList>
            <consortium name="DOE Joint Genome Institute"/>
            <consortium name="Mycorrhizal Genomics Consortium"/>
            <person name="Kohler A."/>
            <person name="Kuo A."/>
            <person name="Nagy L.G."/>
            <person name="Floudas D."/>
            <person name="Copeland A."/>
            <person name="Barry K.W."/>
            <person name="Cichocki N."/>
            <person name="Veneault-Fourrey C."/>
            <person name="LaButti K."/>
            <person name="Lindquist E.A."/>
            <person name="Lipzen A."/>
            <person name="Lundell T."/>
            <person name="Morin E."/>
            <person name="Murat C."/>
            <person name="Riley R."/>
            <person name="Ohm R."/>
            <person name="Sun H."/>
            <person name="Tunlid A."/>
            <person name="Henrissat B."/>
            <person name="Grigoriev I.V."/>
            <person name="Hibbett D.S."/>
            <person name="Martin F."/>
        </authorList>
    </citation>
    <scope>NUCLEOTIDE SEQUENCE [LARGE SCALE GENOMIC DNA]</scope>
    <source>
        <strain evidence="1 2">SS14</strain>
    </source>
</reference>
<dbReference type="OrthoDB" id="19657at2759"/>
<dbReference type="SUPFAM" id="SSF75005">
    <property type="entry name" value="Arabinanase/levansucrase/invertase"/>
    <property type="match status" value="1"/>
</dbReference>
<dbReference type="InterPro" id="IPR023296">
    <property type="entry name" value="Glyco_hydro_beta-prop_sf"/>
</dbReference>
<gene>
    <name evidence="1" type="ORF">M422DRAFT_147204</name>
</gene>
<dbReference type="AlphaFoldDB" id="A0A0C9UF47"/>
<dbReference type="GO" id="GO:0016787">
    <property type="term" value="F:hydrolase activity"/>
    <property type="evidence" value="ECO:0007669"/>
    <property type="project" value="UniProtKB-KW"/>
</dbReference>
<name>A0A0C9UF47_SPHS4</name>
<proteinExistence type="predicted"/>
<protein>
    <submittedName>
        <fullName evidence="1">Glycoside hydrolase family 43 protein</fullName>
    </submittedName>
</protein>
<dbReference type="Gene3D" id="2.115.10.20">
    <property type="entry name" value="Glycosyl hydrolase domain, family 43"/>
    <property type="match status" value="1"/>
</dbReference>
<keyword evidence="1" id="KW-0378">Hydrolase</keyword>
<sequence>KRVNSGRYIFTSFTNSEQNQLYVWTSDDGTNFSKWAGPVWSPPSGLLRDPSWILTSADLYLVSWIVLVLLKLRSYTTDWSGSNFGIAKSTTMLNGTWNFVANISTATGGFTPVNTWAPEFFKDPVSGKFGIVV</sequence>
<organism evidence="1 2">
    <name type="scientific">Sphaerobolus stellatus (strain SS14)</name>
    <dbReference type="NCBI Taxonomy" id="990650"/>
    <lineage>
        <taxon>Eukaryota</taxon>
        <taxon>Fungi</taxon>
        <taxon>Dikarya</taxon>
        <taxon>Basidiomycota</taxon>
        <taxon>Agaricomycotina</taxon>
        <taxon>Agaricomycetes</taxon>
        <taxon>Phallomycetidae</taxon>
        <taxon>Geastrales</taxon>
        <taxon>Sphaerobolaceae</taxon>
        <taxon>Sphaerobolus</taxon>
    </lineage>
</organism>
<dbReference type="EMBL" id="KN837533">
    <property type="protein sequence ID" value="KIJ24101.1"/>
    <property type="molecule type" value="Genomic_DNA"/>
</dbReference>
<evidence type="ECO:0000313" key="2">
    <source>
        <dbReference type="Proteomes" id="UP000054279"/>
    </source>
</evidence>
<evidence type="ECO:0000313" key="1">
    <source>
        <dbReference type="EMBL" id="KIJ24101.1"/>
    </source>
</evidence>
<keyword evidence="2" id="KW-1185">Reference proteome</keyword>
<dbReference type="Proteomes" id="UP000054279">
    <property type="component" value="Unassembled WGS sequence"/>
</dbReference>